<evidence type="ECO:0000256" key="19">
    <source>
        <dbReference type="PROSITE-ProRule" id="PRU00302"/>
    </source>
</evidence>
<comment type="cofactor">
    <cofactor evidence="1">
        <name>Mn(2+)</name>
        <dbReference type="ChEBI" id="CHEBI:29035"/>
    </cofactor>
</comment>
<dbReference type="Gene3D" id="2.40.10.10">
    <property type="entry name" value="Trypsin-like serine proteases"/>
    <property type="match status" value="1"/>
</dbReference>
<dbReference type="SMART" id="SM00032">
    <property type="entry name" value="CCP"/>
    <property type="match status" value="3"/>
</dbReference>
<dbReference type="Pfam" id="PF12947">
    <property type="entry name" value="EGF_3"/>
    <property type="match status" value="1"/>
</dbReference>
<keyword evidence="13 20" id="KW-0720">Serine protease</keyword>
<name>A0A8K0EYR1_BRALA</name>
<evidence type="ECO:0000256" key="7">
    <source>
        <dbReference type="ARBA" id="ARBA00022588"/>
    </source>
</evidence>
<feature type="chain" id="PRO_5035461333" description="C3/C5 convertase" evidence="21">
    <location>
        <begin position="23"/>
        <end position="753"/>
    </location>
</feature>
<evidence type="ECO:0000259" key="23">
    <source>
        <dbReference type="PROSITE" id="PS50234"/>
    </source>
</evidence>
<dbReference type="Gene3D" id="2.10.25.10">
    <property type="entry name" value="Laminin"/>
    <property type="match status" value="1"/>
</dbReference>
<evidence type="ECO:0000256" key="11">
    <source>
        <dbReference type="ARBA" id="ARBA00022737"/>
    </source>
</evidence>
<dbReference type="SUPFAM" id="SSF57196">
    <property type="entry name" value="EGF/Laminin"/>
    <property type="match status" value="1"/>
</dbReference>
<dbReference type="InterPro" id="IPR002035">
    <property type="entry name" value="VWF_A"/>
</dbReference>
<evidence type="ECO:0000256" key="9">
    <source>
        <dbReference type="ARBA" id="ARBA00022670"/>
    </source>
</evidence>
<feature type="signal peptide" evidence="21">
    <location>
        <begin position="1"/>
        <end position="22"/>
    </location>
</feature>
<proteinExistence type="predicted"/>
<dbReference type="GO" id="GO:0009986">
    <property type="term" value="C:cell surface"/>
    <property type="evidence" value="ECO:0007669"/>
    <property type="project" value="UniProtKB-SubCell"/>
</dbReference>
<dbReference type="PROSITE" id="PS00135">
    <property type="entry name" value="TRYPSIN_SER"/>
    <property type="match status" value="1"/>
</dbReference>
<dbReference type="CDD" id="cd00033">
    <property type="entry name" value="CCP"/>
    <property type="match status" value="2"/>
</dbReference>
<dbReference type="PANTHER" id="PTHR46393:SF7">
    <property type="entry name" value="COMPLEMENT C2"/>
    <property type="match status" value="1"/>
</dbReference>
<dbReference type="Pfam" id="PF00092">
    <property type="entry name" value="VWA"/>
    <property type="match status" value="1"/>
</dbReference>
<dbReference type="GO" id="GO:0006508">
    <property type="term" value="P:proteolysis"/>
    <property type="evidence" value="ECO:0007669"/>
    <property type="project" value="UniProtKB-KW"/>
</dbReference>
<comment type="subcellular location">
    <subcellularLocation>
        <location evidence="3">Cell surface</location>
    </subcellularLocation>
    <subcellularLocation>
        <location evidence="4">Secreted</location>
    </subcellularLocation>
</comment>
<comment type="caution">
    <text evidence="18">Lacks conserved residue(s) required for the propagation of feature annotation.</text>
</comment>
<dbReference type="InterPro" id="IPR035976">
    <property type="entry name" value="Sushi/SCR/CCP_sf"/>
</dbReference>
<dbReference type="FunFam" id="3.40.50.410:FF:000120">
    <property type="entry name" value="Complement factor B"/>
    <property type="match status" value="1"/>
</dbReference>
<evidence type="ECO:0000256" key="6">
    <source>
        <dbReference type="ARBA" id="ARBA00022536"/>
    </source>
</evidence>
<dbReference type="Pfam" id="PF00089">
    <property type="entry name" value="Trypsin"/>
    <property type="match status" value="1"/>
</dbReference>
<evidence type="ECO:0000256" key="21">
    <source>
        <dbReference type="SAM" id="SignalP"/>
    </source>
</evidence>
<dbReference type="EMBL" id="OV696693">
    <property type="protein sequence ID" value="CAH1270982.1"/>
    <property type="molecule type" value="Genomic_DNA"/>
</dbReference>
<evidence type="ECO:0000256" key="17">
    <source>
        <dbReference type="ARBA" id="ARBA00029636"/>
    </source>
</evidence>
<feature type="domain" description="EGF-like" evidence="22">
    <location>
        <begin position="100"/>
        <end position="138"/>
    </location>
</feature>
<dbReference type="PROSITE" id="PS50234">
    <property type="entry name" value="VWFA"/>
    <property type="match status" value="1"/>
</dbReference>
<evidence type="ECO:0000256" key="20">
    <source>
        <dbReference type="RuleBase" id="RU363034"/>
    </source>
</evidence>
<dbReference type="InterPro" id="IPR001254">
    <property type="entry name" value="Trypsin_dom"/>
</dbReference>
<evidence type="ECO:0000256" key="18">
    <source>
        <dbReference type="PROSITE-ProRule" id="PRU00076"/>
    </source>
</evidence>
<dbReference type="GO" id="GO:0045087">
    <property type="term" value="P:innate immune response"/>
    <property type="evidence" value="ECO:0007669"/>
    <property type="project" value="UniProtKB-KW"/>
</dbReference>
<feature type="domain" description="Sushi" evidence="25">
    <location>
        <begin position="144"/>
        <end position="196"/>
    </location>
</feature>
<dbReference type="PROSITE" id="PS00010">
    <property type="entry name" value="ASX_HYDROXYL"/>
    <property type="match status" value="1"/>
</dbReference>
<dbReference type="GO" id="GO:0005576">
    <property type="term" value="C:extracellular region"/>
    <property type="evidence" value="ECO:0007669"/>
    <property type="project" value="UniProtKB-SubCell"/>
</dbReference>
<evidence type="ECO:0000256" key="8">
    <source>
        <dbReference type="ARBA" id="ARBA00022659"/>
    </source>
</evidence>
<accession>A0A8K0EYR1</accession>
<dbReference type="AlphaFoldDB" id="A0A8K0EYR1"/>
<dbReference type="InterPro" id="IPR024731">
    <property type="entry name" value="NELL2-like_EGF"/>
</dbReference>
<dbReference type="OrthoDB" id="6127264at2759"/>
<dbReference type="PROSITE" id="PS50923">
    <property type="entry name" value="SUSHI"/>
    <property type="match status" value="3"/>
</dbReference>
<dbReference type="Pfam" id="PF00084">
    <property type="entry name" value="Sushi"/>
    <property type="match status" value="2"/>
</dbReference>
<evidence type="ECO:0000259" key="24">
    <source>
        <dbReference type="PROSITE" id="PS50240"/>
    </source>
</evidence>
<dbReference type="PROSITE" id="PS01186">
    <property type="entry name" value="EGF_2"/>
    <property type="match status" value="1"/>
</dbReference>
<keyword evidence="11" id="KW-0677">Repeat</keyword>
<dbReference type="PROSITE" id="PS51257">
    <property type="entry name" value="PROKAR_LIPOPROTEIN"/>
    <property type="match status" value="1"/>
</dbReference>
<dbReference type="GO" id="GO:0005509">
    <property type="term" value="F:calcium ion binding"/>
    <property type="evidence" value="ECO:0007669"/>
    <property type="project" value="InterPro"/>
</dbReference>
<evidence type="ECO:0000256" key="5">
    <source>
        <dbReference type="ARBA" id="ARBA00022525"/>
    </source>
</evidence>
<dbReference type="GO" id="GO:0004252">
    <property type="term" value="F:serine-type endopeptidase activity"/>
    <property type="evidence" value="ECO:0007669"/>
    <property type="project" value="InterPro"/>
</dbReference>
<dbReference type="Proteomes" id="UP000838412">
    <property type="component" value="Chromosome 8"/>
</dbReference>
<feature type="domain" description="Sushi" evidence="25">
    <location>
        <begin position="198"/>
        <end position="255"/>
    </location>
</feature>
<dbReference type="InterPro" id="IPR001314">
    <property type="entry name" value="Peptidase_S1A"/>
</dbReference>
<dbReference type="InterPro" id="IPR036465">
    <property type="entry name" value="vWFA_dom_sf"/>
</dbReference>
<evidence type="ECO:0000256" key="2">
    <source>
        <dbReference type="ARBA" id="ARBA00001946"/>
    </source>
</evidence>
<dbReference type="SUPFAM" id="SSF50494">
    <property type="entry name" value="Trypsin-like serine proteases"/>
    <property type="match status" value="1"/>
</dbReference>
<dbReference type="PROSITE" id="PS50026">
    <property type="entry name" value="EGF_3"/>
    <property type="match status" value="1"/>
</dbReference>
<dbReference type="InterPro" id="IPR009003">
    <property type="entry name" value="Peptidase_S1_PA"/>
</dbReference>
<protein>
    <recommendedName>
        <fullName evidence="17">C3/C5 convertase</fullName>
    </recommendedName>
</protein>
<keyword evidence="6 18" id="KW-0245">EGF-like domain</keyword>
<evidence type="ECO:0000259" key="22">
    <source>
        <dbReference type="PROSITE" id="PS50026"/>
    </source>
</evidence>
<keyword evidence="10 21" id="KW-0732">Signal</keyword>
<evidence type="ECO:0000313" key="26">
    <source>
        <dbReference type="EMBL" id="CAH1270982.1"/>
    </source>
</evidence>
<evidence type="ECO:0000256" key="15">
    <source>
        <dbReference type="ARBA" id="ARBA00023157"/>
    </source>
</evidence>
<feature type="domain" description="Peptidase S1" evidence="24">
    <location>
        <begin position="502"/>
        <end position="751"/>
    </location>
</feature>
<sequence length="753" mass="82628">MMERTCLLLLVVLQILSPGATGCEVVPADIENGFYHRIGSTLLQAVCYPGFQQTGLEWRTCNVTSGQWSQAYSTCTDIDECEEWNDQAAGSGSGDGASLDADEEAELCHLQANCINTQGSYSCSCKDGFTGDGVEICDEVRQEDGCPSVEAPRHGSVLVEGQRASFTCEEGYRLYGPQMLRCVQGSWRGRPPFCRKYTVCPDPEHPENGRRRVTNLRPGGQVFYFCDRGHDLIGPRLRRCQASGRWSGISATCQAPQTLQEVAASLKEDFVDRIKSFTNSSRGRNFLGRLSRGSAGLDLVFALDKSSSIDAVDFNRAIQFTRSIINEFGVTNREGGTQVALVTFGSQAQLEWNLGQLDSKRKVLRQLRQLQPEGGGTALTDALQTVLNDVLPVTRVGAKRALFIITDGKSNVGASPGVFARRLREEEAFEVFAVGVGANIDKNELNSVASQPFTSHVFLINDFSNFDTLVNTIAEKEIDYEQCGRAKPAQLVAGQCGSGGRVVGGTEAAKGAWPWLVAIYQERRQGVQLVCGGALIAKDWVLTAAHCLERRRERVSPDQLYVVAGEHARDQEEGTEQYVYVQEYHVPPEYRPDRLDYDIALLKLSTPSQLGPFVRTLCLPKGNLRDSYQTRAGSTVLFAGWGATDPVRPGEVPGIPTLVPQELCLPIVSQPVCEKSTVVPITQRQLCAGYRFQEKDACRGDSGGPLVVKHRDNLWGIVGIMSWGEGCAQPNKYGIYTRVETFLDWITDTTGLN</sequence>
<keyword evidence="8 19" id="KW-0768">Sushi</keyword>
<dbReference type="InterPro" id="IPR001881">
    <property type="entry name" value="EGF-like_Ca-bd_dom"/>
</dbReference>
<dbReference type="SUPFAM" id="SSF57535">
    <property type="entry name" value="Complement control module/SCR domain"/>
    <property type="match status" value="3"/>
</dbReference>
<evidence type="ECO:0000313" key="27">
    <source>
        <dbReference type="Proteomes" id="UP000838412"/>
    </source>
</evidence>
<dbReference type="InterPro" id="IPR018114">
    <property type="entry name" value="TRYPSIN_HIS"/>
</dbReference>
<dbReference type="InterPro" id="IPR000152">
    <property type="entry name" value="EGF-type_Asp/Asn_hydroxyl_site"/>
</dbReference>
<dbReference type="PRINTS" id="PR00453">
    <property type="entry name" value="VWFADOMAIN"/>
</dbReference>
<dbReference type="InterPro" id="IPR043504">
    <property type="entry name" value="Peptidase_S1_PA_chymotrypsin"/>
</dbReference>
<evidence type="ECO:0000256" key="13">
    <source>
        <dbReference type="ARBA" id="ARBA00022825"/>
    </source>
</evidence>
<dbReference type="InterPro" id="IPR000742">
    <property type="entry name" value="EGF"/>
</dbReference>
<evidence type="ECO:0000256" key="16">
    <source>
        <dbReference type="ARBA" id="ARBA00023180"/>
    </source>
</evidence>
<dbReference type="InterPro" id="IPR033116">
    <property type="entry name" value="TRYPSIN_SER"/>
</dbReference>
<dbReference type="SMART" id="SM00327">
    <property type="entry name" value="VWA"/>
    <property type="match status" value="1"/>
</dbReference>
<dbReference type="FunFam" id="2.40.10.10:FF:000120">
    <property type="entry name" value="Putative serine protease"/>
    <property type="match status" value="1"/>
</dbReference>
<evidence type="ECO:0000256" key="10">
    <source>
        <dbReference type="ARBA" id="ARBA00022729"/>
    </source>
</evidence>
<evidence type="ECO:0000256" key="3">
    <source>
        <dbReference type="ARBA" id="ARBA00004241"/>
    </source>
</evidence>
<dbReference type="Gene3D" id="2.10.70.10">
    <property type="entry name" value="Complement Module, domain 1"/>
    <property type="match status" value="2"/>
</dbReference>
<dbReference type="CDD" id="cd01450">
    <property type="entry name" value="vWFA_subfamily_ECM"/>
    <property type="match status" value="1"/>
</dbReference>
<evidence type="ECO:0000256" key="1">
    <source>
        <dbReference type="ARBA" id="ARBA00001936"/>
    </source>
</evidence>
<dbReference type="PANTHER" id="PTHR46393">
    <property type="entry name" value="SUSHI DOMAIN-CONTAINING PROTEIN"/>
    <property type="match status" value="1"/>
</dbReference>
<gene>
    <name evidence="26" type="primary">F2</name>
    <name evidence="26" type="ORF">BLAG_LOCUS23124</name>
</gene>
<dbReference type="PROSITE" id="PS50240">
    <property type="entry name" value="TRYPSIN_DOM"/>
    <property type="match status" value="1"/>
</dbReference>
<dbReference type="InterPro" id="IPR000436">
    <property type="entry name" value="Sushi_SCR_CCP_dom"/>
</dbReference>
<dbReference type="CDD" id="cd00190">
    <property type="entry name" value="Tryp_SPc"/>
    <property type="match status" value="1"/>
</dbReference>
<keyword evidence="9 20" id="KW-0645">Protease</keyword>
<dbReference type="CDD" id="cd00054">
    <property type="entry name" value="EGF_CA"/>
    <property type="match status" value="1"/>
</dbReference>
<evidence type="ECO:0000256" key="12">
    <source>
        <dbReference type="ARBA" id="ARBA00022801"/>
    </source>
</evidence>
<keyword evidence="12 20" id="KW-0378">Hydrolase</keyword>
<comment type="cofactor">
    <cofactor evidence="2">
        <name>Mg(2+)</name>
        <dbReference type="ChEBI" id="CHEBI:18420"/>
    </cofactor>
</comment>
<dbReference type="SMART" id="SM00179">
    <property type="entry name" value="EGF_CA"/>
    <property type="match status" value="1"/>
</dbReference>
<evidence type="ECO:0000256" key="4">
    <source>
        <dbReference type="ARBA" id="ARBA00004613"/>
    </source>
</evidence>
<evidence type="ECO:0000259" key="25">
    <source>
        <dbReference type="PROSITE" id="PS50923"/>
    </source>
</evidence>
<dbReference type="Gene3D" id="3.40.50.410">
    <property type="entry name" value="von Willebrand factor, type A domain"/>
    <property type="match status" value="1"/>
</dbReference>
<dbReference type="SMART" id="SM00020">
    <property type="entry name" value="Tryp_SPc"/>
    <property type="match status" value="1"/>
</dbReference>
<keyword evidence="15 19" id="KW-1015">Disulfide bond</keyword>
<dbReference type="PRINTS" id="PR00722">
    <property type="entry name" value="CHYMOTRYPSIN"/>
</dbReference>
<keyword evidence="7" id="KW-0399">Innate immunity</keyword>
<dbReference type="FunFam" id="2.10.25.10:FF:000038">
    <property type="entry name" value="Fibrillin 2"/>
    <property type="match status" value="1"/>
</dbReference>
<dbReference type="PROSITE" id="PS00134">
    <property type="entry name" value="TRYPSIN_HIS"/>
    <property type="match status" value="1"/>
</dbReference>
<dbReference type="SUPFAM" id="SSF53300">
    <property type="entry name" value="vWA-like"/>
    <property type="match status" value="1"/>
</dbReference>
<organism evidence="26 27">
    <name type="scientific">Branchiostoma lanceolatum</name>
    <name type="common">Common lancelet</name>
    <name type="synonym">Amphioxus lanceolatum</name>
    <dbReference type="NCBI Taxonomy" id="7740"/>
    <lineage>
        <taxon>Eukaryota</taxon>
        <taxon>Metazoa</taxon>
        <taxon>Chordata</taxon>
        <taxon>Cephalochordata</taxon>
        <taxon>Leptocardii</taxon>
        <taxon>Amphioxiformes</taxon>
        <taxon>Branchiostomatidae</taxon>
        <taxon>Branchiostoma</taxon>
    </lineage>
</organism>
<keyword evidence="16" id="KW-0325">Glycoprotein</keyword>
<keyword evidence="27" id="KW-1185">Reference proteome</keyword>
<feature type="disulfide bond" evidence="19">
    <location>
        <begin position="226"/>
        <end position="253"/>
    </location>
</feature>
<feature type="domain" description="VWFA" evidence="23">
    <location>
        <begin position="298"/>
        <end position="473"/>
    </location>
</feature>
<evidence type="ECO:0000256" key="14">
    <source>
        <dbReference type="ARBA" id="ARBA00022859"/>
    </source>
</evidence>
<keyword evidence="14" id="KW-0391">Immunity</keyword>
<feature type="domain" description="Sushi" evidence="25">
    <location>
        <begin position="21"/>
        <end position="77"/>
    </location>
</feature>
<keyword evidence="5" id="KW-0964">Secreted</keyword>
<reference evidence="26" key="1">
    <citation type="submission" date="2022-01" db="EMBL/GenBank/DDBJ databases">
        <authorList>
            <person name="Braso-Vives M."/>
        </authorList>
    </citation>
    <scope>NUCLEOTIDE SEQUENCE</scope>
</reference>